<sequence>MTPESEAKDIPNRMGFSGAGRRCAEYTPSLDELKSTTFSDYVRGEILGVPLPGYEFLYVYEDKVGREMKREVPVGQVPIFCSETGVGTTQPVSSSNEPAGCNPSRTAQEARMTRSLSKAINASKDGTCLMAAPPDVSSHRPGKYRMCWYKLRDGMAKVTLPSGFWAKNDTTARGRHWAKGSKLGDTIIPSPIKQSIAGIGGVYEYTFLEQAPVTVSHFRTQADDYRKRHVGKEFDVDHTDEFCDDLSRKFWKRLGPTMEPSIYGADMEGTLFNDAHACGWNVDRLESCLCLLRADATEGDSDDKIFHLPGVTSAYLYFGCWASAFAAHNEDMNLLSINYLHAGSPKYWYAVAHEDSKRFESLASSHFLGPASECREFLRHKRYLLSPAILRKAGIKFTTCIQRPGDAIITFPGCYHFGFNTGFNVAESTNFAIPEWIPLGEAAGICMCHPHSVRIQMKRLKSLLNRYENDVHYRQTMGMSELTYSNWAKHEAKRLKKDLRPCTAKKESTNNRDTSLNSLKLTSYYNKNIPVEITKETFISPKKCKRKSRRQEINEWRLAKRVKPCLFVPNTQVICMVDCQENDDSLSDDDYEFFIGTIVKFVDGYVKIHLTGLGKKDDLWLEQDSDHLFLDGGLTEPPPDKESVETTSKASKGRNQKMKKIHK</sequence>
<name>A0ABD3SGH5_9STRA</name>
<dbReference type="PANTHER" id="PTHR10694">
    <property type="entry name" value="LYSINE-SPECIFIC DEMETHYLASE"/>
    <property type="match status" value="1"/>
</dbReference>
<dbReference type="AlphaFoldDB" id="A0ABD3SGH5"/>
<evidence type="ECO:0000313" key="3">
    <source>
        <dbReference type="EMBL" id="KAL3823526.1"/>
    </source>
</evidence>
<protein>
    <recommendedName>
        <fullName evidence="2">JmjC domain-containing protein</fullName>
    </recommendedName>
</protein>
<comment type="caution">
    <text evidence="3">The sequence shown here is derived from an EMBL/GenBank/DDBJ whole genome shotgun (WGS) entry which is preliminary data.</text>
</comment>
<dbReference type="SUPFAM" id="SSF51197">
    <property type="entry name" value="Clavaminate synthase-like"/>
    <property type="match status" value="1"/>
</dbReference>
<gene>
    <name evidence="3" type="ORF">ACHAXA_007204</name>
</gene>
<evidence type="ECO:0000256" key="1">
    <source>
        <dbReference type="SAM" id="MobiDB-lite"/>
    </source>
</evidence>
<proteinExistence type="predicted"/>
<evidence type="ECO:0000259" key="2">
    <source>
        <dbReference type="PROSITE" id="PS51184"/>
    </source>
</evidence>
<dbReference type="Gene3D" id="2.60.120.650">
    <property type="entry name" value="Cupin"/>
    <property type="match status" value="1"/>
</dbReference>
<feature type="region of interest" description="Disordered" evidence="1">
    <location>
        <begin position="86"/>
        <end position="106"/>
    </location>
</feature>
<dbReference type="PROSITE" id="PS51184">
    <property type="entry name" value="JMJC"/>
    <property type="match status" value="1"/>
</dbReference>
<dbReference type="PANTHER" id="PTHR10694:SF7">
    <property type="entry name" value="[HISTONE H3]-TRIMETHYL-L-LYSINE(9) DEMETHYLASE"/>
    <property type="match status" value="1"/>
</dbReference>
<dbReference type="Pfam" id="PF02373">
    <property type="entry name" value="JmjC"/>
    <property type="match status" value="1"/>
</dbReference>
<dbReference type="Proteomes" id="UP001530377">
    <property type="component" value="Unassembled WGS sequence"/>
</dbReference>
<evidence type="ECO:0000313" key="4">
    <source>
        <dbReference type="Proteomes" id="UP001530377"/>
    </source>
</evidence>
<keyword evidence="4" id="KW-1185">Reference proteome</keyword>
<dbReference type="EMBL" id="JALLPB020000035">
    <property type="protein sequence ID" value="KAL3823526.1"/>
    <property type="molecule type" value="Genomic_DNA"/>
</dbReference>
<dbReference type="SMART" id="SM00558">
    <property type="entry name" value="JmjC"/>
    <property type="match status" value="1"/>
</dbReference>
<reference evidence="3 4" key="1">
    <citation type="submission" date="2024-10" db="EMBL/GenBank/DDBJ databases">
        <title>Updated reference genomes for cyclostephanoid diatoms.</title>
        <authorList>
            <person name="Roberts W.R."/>
            <person name="Alverson A.J."/>
        </authorList>
    </citation>
    <scope>NUCLEOTIDE SEQUENCE [LARGE SCALE GENOMIC DNA]</scope>
    <source>
        <strain evidence="3 4">AJA228-03</strain>
    </source>
</reference>
<feature type="compositionally biased region" description="Basic residues" evidence="1">
    <location>
        <begin position="651"/>
        <end position="663"/>
    </location>
</feature>
<organism evidence="3 4">
    <name type="scientific">Cyclostephanos tholiformis</name>
    <dbReference type="NCBI Taxonomy" id="382380"/>
    <lineage>
        <taxon>Eukaryota</taxon>
        <taxon>Sar</taxon>
        <taxon>Stramenopiles</taxon>
        <taxon>Ochrophyta</taxon>
        <taxon>Bacillariophyta</taxon>
        <taxon>Coscinodiscophyceae</taxon>
        <taxon>Thalassiosirophycidae</taxon>
        <taxon>Stephanodiscales</taxon>
        <taxon>Stephanodiscaceae</taxon>
        <taxon>Cyclostephanos</taxon>
    </lineage>
</organism>
<accession>A0ABD3SGH5</accession>
<feature type="domain" description="JmjC" evidence="2">
    <location>
        <begin position="274"/>
        <end position="448"/>
    </location>
</feature>
<dbReference type="InterPro" id="IPR003347">
    <property type="entry name" value="JmjC_dom"/>
</dbReference>
<feature type="region of interest" description="Disordered" evidence="1">
    <location>
        <begin position="630"/>
        <end position="663"/>
    </location>
</feature>